<evidence type="ECO:0000313" key="2">
    <source>
        <dbReference type="EMBL" id="KAK2945178.1"/>
    </source>
</evidence>
<protein>
    <submittedName>
        <fullName evidence="2">Uncharacterized protein</fullName>
    </submittedName>
</protein>
<evidence type="ECO:0000313" key="3">
    <source>
        <dbReference type="Proteomes" id="UP001281761"/>
    </source>
</evidence>
<gene>
    <name evidence="2" type="ORF">BLNAU_19917</name>
</gene>
<dbReference type="EMBL" id="JARBJD010000270">
    <property type="protein sequence ID" value="KAK2945178.1"/>
    <property type="molecule type" value="Genomic_DNA"/>
</dbReference>
<evidence type="ECO:0000256" key="1">
    <source>
        <dbReference type="SAM" id="MobiDB-lite"/>
    </source>
</evidence>
<proteinExistence type="predicted"/>
<reference evidence="2 3" key="1">
    <citation type="journal article" date="2022" name="bioRxiv">
        <title>Genomics of Preaxostyla Flagellates Illuminates Evolutionary Transitions and the Path Towards Mitochondrial Loss.</title>
        <authorList>
            <person name="Novak L.V.F."/>
            <person name="Treitli S.C."/>
            <person name="Pyrih J."/>
            <person name="Halakuc P."/>
            <person name="Pipaliya S.V."/>
            <person name="Vacek V."/>
            <person name="Brzon O."/>
            <person name="Soukal P."/>
            <person name="Eme L."/>
            <person name="Dacks J.B."/>
            <person name="Karnkowska A."/>
            <person name="Elias M."/>
            <person name="Hampl V."/>
        </authorList>
    </citation>
    <scope>NUCLEOTIDE SEQUENCE [LARGE SCALE GENOMIC DNA]</scope>
    <source>
        <strain evidence="2">NAU3</strain>
        <tissue evidence="2">Gut</tissue>
    </source>
</reference>
<name>A0ABQ9X0T0_9EUKA</name>
<sequence length="942" mass="105533">MQYSPTNQKIPPLSPTNHPAKSVRLTFRFIPSPLPAILLCCQLSLSNCLPTQIEHHSRDNLIPSVFHRLVSHLVSTGTLTHICDPSDAEALVIATTVLTKQSLPADINLSDTLMRLVRCLYVAIHLLEDEECDDPAVRLTDFEGDCQSPQFTRFARLLEPELEYISKQFNSDLFEEAKRVSLWNELLQKVSDGEEVLFDKSFLKSPIFRPSLLSLQAKFQHLASSGDGSEDISTSSLHSSHSTPHTSLQAHLDSSLRTHSSSSAHFKQESLELLTILHSLLSSPLPPSLPFSLTDHSPTDNIGSLLTSPLPPSHPKQINPDRSGQILTLSRLDDLNPTERFNSSLFDEDNDAILTQSLNRCDTVCDLVGAENCILDISAFLDRTVSALGSSDNHLREAAYSLFLTLVEVPSTFYQLPHLWDRLRTAFRDGWPQEQFAMLKITTKWTSATTNDMSLPPFTWDLFDWDGLFSADLSWMALFLVSIDLIMSLRRPSIEDEIGKAKATQLFLAFERHHQAVSRISSEFTDYVLTRISDDSILVLVSYSLLMALVFKSEFPATLTSFLAAHPEIDVHSLPLSLVNQLTVLCHTSLNRHKPHQPPLDLIFERLLRTSPVDLIVLRSVPDFDLPPVVMNNSLCGFHALCRRGVHIDLFESAFVQSGRHLPTTFLMFFTPLISHTFLLFHYYPPPLVVRFLLPILSSELHVDLMVDSLKELMTSLLIVTAPFGDCHSLKELFRSVRHKNNNDDHTSTDDDDPTGFESLEWLSIPTGFGSALAHSDKHVPFDAFNNQDKQHVSTKQTPTFSHLASLIPEFLSAEARNVNDGILLAASFVHMLNPIFTPWLVFENDRLVFLCTSILSPIPAEVSVMLEFVKRLVWMSSAGFRVKTVHIGLVDCVIRAVSESSFLEDYENGICVIGILLGSIRDSGNKKDVVVHDFSPLLSRP</sequence>
<organism evidence="2 3">
    <name type="scientific">Blattamonas nauphoetae</name>
    <dbReference type="NCBI Taxonomy" id="2049346"/>
    <lineage>
        <taxon>Eukaryota</taxon>
        <taxon>Metamonada</taxon>
        <taxon>Preaxostyla</taxon>
        <taxon>Oxymonadida</taxon>
        <taxon>Blattamonas</taxon>
    </lineage>
</organism>
<accession>A0ABQ9X0T0</accession>
<feature type="region of interest" description="Disordered" evidence="1">
    <location>
        <begin position="230"/>
        <end position="254"/>
    </location>
</feature>
<keyword evidence="3" id="KW-1185">Reference proteome</keyword>
<feature type="compositionally biased region" description="Low complexity" evidence="1">
    <location>
        <begin position="233"/>
        <end position="248"/>
    </location>
</feature>
<comment type="caution">
    <text evidence="2">The sequence shown here is derived from an EMBL/GenBank/DDBJ whole genome shotgun (WGS) entry which is preliminary data.</text>
</comment>
<dbReference type="Proteomes" id="UP001281761">
    <property type="component" value="Unassembled WGS sequence"/>
</dbReference>
<feature type="region of interest" description="Disordered" evidence="1">
    <location>
        <begin position="302"/>
        <end position="322"/>
    </location>
</feature>